<dbReference type="Proteomes" id="UP000466681">
    <property type="component" value="Chromosome"/>
</dbReference>
<proteinExistence type="predicted"/>
<dbReference type="KEGG" id="mmor:MMOR_45520"/>
<sequence length="151" mass="15681">MSTGVNSVLDPFRHNGSATYITGADSGSGAGFAAARSGPQVVVAGRRRQKTAAAVRDINRSHRIMSTITPVSRVAPISTESQVDFRWVIEVNLFSANSAKRACGRLMRSGRSLGRIATRRAMDTAAMLVATAASSYTTGSTTAVDGGTSGS</sequence>
<dbReference type="SUPFAM" id="SSF51735">
    <property type="entry name" value="NAD(P)-binding Rossmann-fold domains"/>
    <property type="match status" value="1"/>
</dbReference>
<dbReference type="InterPro" id="IPR036291">
    <property type="entry name" value="NAD(P)-bd_dom_sf"/>
</dbReference>
<name>A0AAD1M8K5_9MYCO</name>
<reference evidence="1 2" key="1">
    <citation type="journal article" date="2019" name="Emerg. Microbes Infect.">
        <title>Comprehensive subspecies identification of 175 nontuberculous mycobacteria species based on 7547 genomic profiles.</title>
        <authorList>
            <person name="Matsumoto Y."/>
            <person name="Kinjo T."/>
            <person name="Motooka D."/>
            <person name="Nabeya D."/>
            <person name="Jung N."/>
            <person name="Uechi K."/>
            <person name="Horii T."/>
            <person name="Iida T."/>
            <person name="Fujita J."/>
            <person name="Nakamura S."/>
        </authorList>
    </citation>
    <scope>NUCLEOTIDE SEQUENCE [LARGE SCALE GENOMIC DNA]</scope>
    <source>
        <strain evidence="1 2">JCM 6375</strain>
    </source>
</reference>
<evidence type="ECO:0000313" key="1">
    <source>
        <dbReference type="EMBL" id="BBX03616.1"/>
    </source>
</evidence>
<dbReference type="AlphaFoldDB" id="A0AAD1M8K5"/>
<keyword evidence="2" id="KW-1185">Reference proteome</keyword>
<accession>A0AAD1M8K5</accession>
<organism evidence="1 2">
    <name type="scientific">Mycolicibacterium moriokaense</name>
    <dbReference type="NCBI Taxonomy" id="39691"/>
    <lineage>
        <taxon>Bacteria</taxon>
        <taxon>Bacillati</taxon>
        <taxon>Actinomycetota</taxon>
        <taxon>Actinomycetes</taxon>
        <taxon>Mycobacteriales</taxon>
        <taxon>Mycobacteriaceae</taxon>
        <taxon>Mycolicibacterium</taxon>
    </lineage>
</organism>
<protein>
    <submittedName>
        <fullName evidence="1">Uncharacterized protein</fullName>
    </submittedName>
</protein>
<dbReference type="EMBL" id="AP022560">
    <property type="protein sequence ID" value="BBX03616.1"/>
    <property type="molecule type" value="Genomic_DNA"/>
</dbReference>
<gene>
    <name evidence="1" type="ORF">MMOR_45520</name>
</gene>
<evidence type="ECO:0000313" key="2">
    <source>
        <dbReference type="Proteomes" id="UP000466681"/>
    </source>
</evidence>